<evidence type="ECO:0000256" key="1">
    <source>
        <dbReference type="SAM" id="Phobius"/>
    </source>
</evidence>
<feature type="transmembrane region" description="Helical" evidence="1">
    <location>
        <begin position="272"/>
        <end position="293"/>
    </location>
</feature>
<comment type="caution">
    <text evidence="2">The sequence shown here is derived from an EMBL/GenBank/DDBJ whole genome shotgun (WGS) entry which is preliminary data.</text>
</comment>
<keyword evidence="1" id="KW-0812">Transmembrane</keyword>
<accession>A0A923N4N7</accession>
<evidence type="ECO:0000313" key="3">
    <source>
        <dbReference type="Proteomes" id="UP000603640"/>
    </source>
</evidence>
<keyword evidence="1" id="KW-1133">Transmembrane helix</keyword>
<feature type="transmembrane region" description="Helical" evidence="1">
    <location>
        <begin position="51"/>
        <end position="69"/>
    </location>
</feature>
<dbReference type="Proteomes" id="UP000603640">
    <property type="component" value="Unassembled WGS sequence"/>
</dbReference>
<protein>
    <submittedName>
        <fullName evidence="2">Chain length determinant protein</fullName>
    </submittedName>
</protein>
<dbReference type="RefSeq" id="WP_187066064.1">
    <property type="nucleotide sequence ID" value="NZ_JACRVF010000001.1"/>
</dbReference>
<sequence>MPNEVNKMPITRNDYRSDEIDLRVIFDKIGNGINRIKKGIVYTINLSLRRIKLISVFVIVGLALGFILFKATKPYYTSTMTLVLADIRNEFVDDQLSKLVEMIEDDNFEAISQKLDITQESAMQIKDMTFSNLDENRIEEDSILTGSPFRIELKLYDNALFNSMEPALSNYLENNRYFSKQKRIKQRQVESIILKLKDEIKSIDSLKTTVATPRGPVNGFVYGEALDPTTLYRESVGMFKEQAELEAELNQLDNIQVVTGFSPRLRPTGPSLLKFLVISSAAFFLLGLIYAFLQEKRSKRYLHS</sequence>
<gene>
    <name evidence="2" type="ORF">H8S84_04555</name>
</gene>
<name>A0A923N4N7_9BACT</name>
<organism evidence="2 3">
    <name type="scientific">Pontibacter cellulosilyticus</name>
    <dbReference type="NCBI Taxonomy" id="1720253"/>
    <lineage>
        <taxon>Bacteria</taxon>
        <taxon>Pseudomonadati</taxon>
        <taxon>Bacteroidota</taxon>
        <taxon>Cytophagia</taxon>
        <taxon>Cytophagales</taxon>
        <taxon>Hymenobacteraceae</taxon>
        <taxon>Pontibacter</taxon>
    </lineage>
</organism>
<dbReference type="AlphaFoldDB" id="A0A923N4N7"/>
<reference evidence="2" key="1">
    <citation type="submission" date="2020-08" db="EMBL/GenBank/DDBJ databases">
        <title>Pontibacter sp. SD6 16S ribosomal RNA gene Genome sequencing and assembly.</title>
        <authorList>
            <person name="Kang M."/>
        </authorList>
    </citation>
    <scope>NUCLEOTIDE SEQUENCE</scope>
    <source>
        <strain evidence="2">SD6</strain>
    </source>
</reference>
<keyword evidence="3" id="KW-1185">Reference proteome</keyword>
<keyword evidence="1" id="KW-0472">Membrane</keyword>
<evidence type="ECO:0000313" key="2">
    <source>
        <dbReference type="EMBL" id="MBC5992104.1"/>
    </source>
</evidence>
<proteinExistence type="predicted"/>
<dbReference type="EMBL" id="JACRVF010000001">
    <property type="protein sequence ID" value="MBC5992104.1"/>
    <property type="molecule type" value="Genomic_DNA"/>
</dbReference>